<evidence type="ECO:0000313" key="1">
    <source>
        <dbReference type="EMBL" id="SFL57931.1"/>
    </source>
</evidence>
<dbReference type="InterPro" id="IPR023378">
    <property type="entry name" value="YheA/YmcA-like_dom_sf"/>
</dbReference>
<dbReference type="SUPFAM" id="SSF158622">
    <property type="entry name" value="YheA/YmcA-like"/>
    <property type="match status" value="1"/>
</dbReference>
<reference evidence="1 2" key="1">
    <citation type="submission" date="2016-10" db="EMBL/GenBank/DDBJ databases">
        <authorList>
            <person name="de Groot N.N."/>
        </authorList>
    </citation>
    <scope>NUCLEOTIDE SEQUENCE [LARGE SCALE GENOMIC DNA]</scope>
    <source>
        <strain evidence="1 2">CGMCC 1.6134</strain>
    </source>
</reference>
<organism evidence="1 2">
    <name type="scientific">Salibacterium qingdaonense</name>
    <dbReference type="NCBI Taxonomy" id="266892"/>
    <lineage>
        <taxon>Bacteria</taxon>
        <taxon>Bacillati</taxon>
        <taxon>Bacillota</taxon>
        <taxon>Bacilli</taxon>
        <taxon>Bacillales</taxon>
        <taxon>Bacillaceae</taxon>
    </lineage>
</organism>
<dbReference type="Proteomes" id="UP000199668">
    <property type="component" value="Unassembled WGS sequence"/>
</dbReference>
<dbReference type="PANTHER" id="PTHR38448:SF2">
    <property type="entry name" value="REGULATORY PROTEIN YLBF"/>
    <property type="match status" value="1"/>
</dbReference>
<dbReference type="STRING" id="266892.SAMN04488054_102239"/>
<accession>A0A1I4IVQ3</accession>
<dbReference type="EMBL" id="FOTY01000002">
    <property type="protein sequence ID" value="SFL57931.1"/>
    <property type="molecule type" value="Genomic_DNA"/>
</dbReference>
<dbReference type="RefSeq" id="WP_090925499.1">
    <property type="nucleotide sequence ID" value="NZ_FOTY01000002.1"/>
</dbReference>
<name>A0A1I4IVQ3_9BACI</name>
<proteinExistence type="predicted"/>
<evidence type="ECO:0000313" key="2">
    <source>
        <dbReference type="Proteomes" id="UP000199668"/>
    </source>
</evidence>
<dbReference type="OrthoDB" id="2157513at2"/>
<keyword evidence="2" id="KW-1185">Reference proteome</keyword>
<gene>
    <name evidence="1" type="ORF">SAMN04488054_102239</name>
</gene>
<sequence>MSAVVSTPVNILEESQQLGEMIIQSDVYHQYNEARNRMDNDREAQKLIKNFTDVKDKYDEVQRFGKYHPDYKTISKEVRSVKREMDMHDTVAEYRRAERELEELLDEVCGEAAGIVSPTIKLPGNNPYFEDEAGGSCGSGGGCGSGGSCGCS</sequence>
<dbReference type="PANTHER" id="PTHR38448">
    <property type="entry name" value="REGULATORY PROTEIN YLBF-RELATED"/>
    <property type="match status" value="1"/>
</dbReference>
<dbReference type="InterPro" id="IPR010368">
    <property type="entry name" value="Com_YlbF"/>
</dbReference>
<dbReference type="InterPro" id="IPR052767">
    <property type="entry name" value="Bact_com_dev_regulator"/>
</dbReference>
<dbReference type="Pfam" id="PF06133">
    <property type="entry name" value="Com_YlbF"/>
    <property type="match status" value="1"/>
</dbReference>
<dbReference type="Gene3D" id="1.20.1500.10">
    <property type="entry name" value="YheA/YmcA-like"/>
    <property type="match status" value="1"/>
</dbReference>
<protein>
    <submittedName>
        <fullName evidence="1">Cell fate regulator YlbF, YheA/YmcA/DUF963 family (Controls sporulation, competence, biofilm development)</fullName>
    </submittedName>
</protein>
<dbReference type="AlphaFoldDB" id="A0A1I4IVQ3"/>